<evidence type="ECO:0000313" key="15">
    <source>
        <dbReference type="EMBL" id="GAL07754.1"/>
    </source>
</evidence>
<name>A0A090R0W4_9GAMM</name>
<dbReference type="NCBIfam" id="TIGR00540">
    <property type="entry name" value="TPR_hemY_coli"/>
    <property type="match status" value="1"/>
</dbReference>
<reference evidence="15 17" key="1">
    <citation type="journal article" date="2014" name="Genome Announc.">
        <title>Draft Genome Sequences of Two Vibrionaceae Species, Vibrio ponticus C121 and Photobacterium aphoticum C119, Isolated as Coral Reef Microbiota.</title>
        <authorList>
            <person name="Al-saari N."/>
            <person name="Meirelles P.M."/>
            <person name="Mino S."/>
            <person name="Suda W."/>
            <person name="Oshima K."/>
            <person name="Hattori M."/>
            <person name="Ohkuma M."/>
            <person name="Thompson F.L."/>
            <person name="Gomez-Gil B."/>
            <person name="Sawabe T."/>
            <person name="Sawabe T."/>
        </authorList>
    </citation>
    <scope>NUCLEOTIDE SEQUENCE [LARGE SCALE GENOMIC DNA]</scope>
    <source>
        <strain evidence="15 17">JCM 19237</strain>
    </source>
</reference>
<evidence type="ECO:0000256" key="11">
    <source>
        <dbReference type="ARBA" id="ARBA00023244"/>
    </source>
</evidence>
<keyword evidence="8 12" id="KW-0802">TPR repeat</keyword>
<evidence type="ECO:0000259" key="14">
    <source>
        <dbReference type="Pfam" id="PF07219"/>
    </source>
</evidence>
<evidence type="ECO:0000256" key="9">
    <source>
        <dbReference type="ARBA" id="ARBA00022989"/>
    </source>
</evidence>
<dbReference type="UniPathway" id="UPA00252"/>
<gene>
    <name evidence="16" type="ORF">ABT58_08190</name>
    <name evidence="15" type="ORF">JCM19237_6936</name>
</gene>
<keyword evidence="10 13" id="KW-0472">Membrane</keyword>
<dbReference type="EMBL" id="BBMN01000019">
    <property type="protein sequence ID" value="GAL07754.1"/>
    <property type="molecule type" value="Genomic_DNA"/>
</dbReference>
<keyword evidence="7" id="KW-0677">Repeat</keyword>
<evidence type="ECO:0000313" key="17">
    <source>
        <dbReference type="Proteomes" id="UP000029227"/>
    </source>
</evidence>
<dbReference type="Pfam" id="PF07719">
    <property type="entry name" value="TPR_2"/>
    <property type="match status" value="1"/>
</dbReference>
<evidence type="ECO:0000256" key="10">
    <source>
        <dbReference type="ARBA" id="ARBA00023136"/>
    </source>
</evidence>
<dbReference type="GO" id="GO:0006779">
    <property type="term" value="P:porphyrin-containing compound biosynthetic process"/>
    <property type="evidence" value="ECO:0007669"/>
    <property type="project" value="UniProtKB-KW"/>
</dbReference>
<keyword evidence="9 13" id="KW-1133">Transmembrane helix</keyword>
<evidence type="ECO:0000256" key="13">
    <source>
        <dbReference type="SAM" id="Phobius"/>
    </source>
</evidence>
<keyword evidence="18" id="KW-1185">Reference proteome</keyword>
<evidence type="ECO:0000256" key="1">
    <source>
        <dbReference type="ARBA" id="ARBA00002962"/>
    </source>
</evidence>
<dbReference type="PROSITE" id="PS50005">
    <property type="entry name" value="TPR"/>
    <property type="match status" value="1"/>
</dbReference>
<dbReference type="OrthoDB" id="7067577at2"/>
<keyword evidence="4" id="KW-1003">Cell membrane</keyword>
<dbReference type="EMBL" id="LDOV01000015">
    <property type="protein sequence ID" value="KLV01361.1"/>
    <property type="molecule type" value="Genomic_DNA"/>
</dbReference>
<evidence type="ECO:0000313" key="16">
    <source>
        <dbReference type="EMBL" id="KLV01361.1"/>
    </source>
</evidence>
<dbReference type="PATRIC" id="fig|754436.4.peg.1733"/>
<accession>A0A090R0W4</accession>
<reference evidence="16 18" key="2">
    <citation type="submission" date="2015-05" db="EMBL/GenBank/DDBJ databases">
        <title>Photobacterium galathea sp. nov.</title>
        <authorList>
            <person name="Machado H."/>
            <person name="Gram L."/>
        </authorList>
    </citation>
    <scope>NUCLEOTIDE SEQUENCE [LARGE SCALE GENOMIC DNA]</scope>
    <source>
        <strain evidence="16 18">DSM 25995</strain>
    </source>
</reference>
<evidence type="ECO:0000313" key="18">
    <source>
        <dbReference type="Proteomes" id="UP000036426"/>
    </source>
</evidence>
<comment type="pathway">
    <text evidence="3">Porphyrin-containing compound metabolism; protoheme biosynthesis.</text>
</comment>
<dbReference type="InterPro" id="IPR010817">
    <property type="entry name" value="HemY_N"/>
</dbReference>
<dbReference type="Pfam" id="PF13174">
    <property type="entry name" value="TPR_6"/>
    <property type="match status" value="1"/>
</dbReference>
<keyword evidence="6 13" id="KW-0812">Transmembrane</keyword>
<dbReference type="Proteomes" id="UP000029227">
    <property type="component" value="Unassembled WGS sequence"/>
</dbReference>
<evidence type="ECO:0000256" key="7">
    <source>
        <dbReference type="ARBA" id="ARBA00022737"/>
    </source>
</evidence>
<evidence type="ECO:0000256" key="2">
    <source>
        <dbReference type="ARBA" id="ARBA00004429"/>
    </source>
</evidence>
<dbReference type="InterPro" id="IPR019734">
    <property type="entry name" value="TPR_rpt"/>
</dbReference>
<comment type="subcellular location">
    <subcellularLocation>
        <location evidence="2">Cell inner membrane</location>
        <topology evidence="2">Multi-pass membrane protein</topology>
    </subcellularLocation>
</comment>
<dbReference type="AlphaFoldDB" id="A0A090R0W4"/>
<dbReference type="Gene3D" id="1.25.40.10">
    <property type="entry name" value="Tetratricopeptide repeat domain"/>
    <property type="match status" value="2"/>
</dbReference>
<protein>
    <submittedName>
        <fullName evidence="16">Heme biosynthesis protein HemY</fullName>
    </submittedName>
</protein>
<dbReference type="PROSITE" id="PS50293">
    <property type="entry name" value="TPR_REGION"/>
    <property type="match status" value="1"/>
</dbReference>
<dbReference type="GO" id="GO:0005886">
    <property type="term" value="C:plasma membrane"/>
    <property type="evidence" value="ECO:0007669"/>
    <property type="project" value="UniProtKB-SubCell"/>
</dbReference>
<evidence type="ECO:0000256" key="4">
    <source>
        <dbReference type="ARBA" id="ARBA00022475"/>
    </source>
</evidence>
<dbReference type="SUPFAM" id="SSF48452">
    <property type="entry name" value="TPR-like"/>
    <property type="match status" value="1"/>
</dbReference>
<dbReference type="InterPro" id="IPR011990">
    <property type="entry name" value="TPR-like_helical_dom_sf"/>
</dbReference>
<dbReference type="SMART" id="SM00028">
    <property type="entry name" value="TPR"/>
    <property type="match status" value="1"/>
</dbReference>
<dbReference type="STRING" id="754436.JCM19237_6936"/>
<dbReference type="RefSeq" id="WP_047873912.1">
    <property type="nucleotide sequence ID" value="NZ_BMYC01000021.1"/>
</dbReference>
<evidence type="ECO:0000256" key="3">
    <source>
        <dbReference type="ARBA" id="ARBA00004744"/>
    </source>
</evidence>
<evidence type="ECO:0000256" key="5">
    <source>
        <dbReference type="ARBA" id="ARBA00022519"/>
    </source>
</evidence>
<dbReference type="Proteomes" id="UP000036426">
    <property type="component" value="Unassembled WGS sequence"/>
</dbReference>
<dbReference type="GO" id="GO:0042168">
    <property type="term" value="P:heme metabolic process"/>
    <property type="evidence" value="ECO:0007669"/>
    <property type="project" value="InterPro"/>
</dbReference>
<comment type="function">
    <text evidence="1">Involved in a late step of protoheme IX synthesis.</text>
</comment>
<evidence type="ECO:0000256" key="6">
    <source>
        <dbReference type="ARBA" id="ARBA00022692"/>
    </source>
</evidence>
<comment type="caution">
    <text evidence="15">The sequence shown here is derived from an EMBL/GenBank/DDBJ whole genome shotgun (WGS) entry which is preliminary data.</text>
</comment>
<evidence type="ECO:0000256" key="8">
    <source>
        <dbReference type="ARBA" id="ARBA00022803"/>
    </source>
</evidence>
<dbReference type="InterPro" id="IPR013105">
    <property type="entry name" value="TPR_2"/>
</dbReference>
<dbReference type="InterPro" id="IPR005254">
    <property type="entry name" value="Heme_biosyn_assoc_TPR_pro"/>
</dbReference>
<dbReference type="Pfam" id="PF07219">
    <property type="entry name" value="HemY_N"/>
    <property type="match status" value="1"/>
</dbReference>
<feature type="transmembrane region" description="Helical" evidence="13">
    <location>
        <begin position="41"/>
        <end position="66"/>
    </location>
</feature>
<keyword evidence="11" id="KW-0627">Porphyrin biosynthesis</keyword>
<dbReference type="eggNOG" id="COG3071">
    <property type="taxonomic scope" value="Bacteria"/>
</dbReference>
<sequence>MIRLLLLVAALIAGIVAGPMLAGNQGYVLISAANQTLEMSLTTLILLIVVLFGAFFLLETLLKYLFSLSSSTRGWFSGRKTRKARQQTANGLMKVIEGDWKQAEKLVVKSAKHSDTPVLNYLAAAEAAQGLGDASQRDEYLKLAADIDGQSLAVALTRAKLQFRQQQYEQAVATLQDIQQDHSRNPVLLGLLKECYIKLEDWKPLLATLPQLEKAGVLSAEESFALELKAECGIMHHMAKQQGTEGLMGYWNSLSRKAKQRPELIGCFVRLMSQHHADNEAYTVLRDALKKNSDESLIALVPALNLPDNHPAIVRLQDLLRYDSSNPSTHSALGQLFMREGKWEEAKQHLEKAIALRPNVVDYGYLIEVMDKLDDTQGAATLSREALTLALPSKS</sequence>
<evidence type="ECO:0000256" key="12">
    <source>
        <dbReference type="PROSITE-ProRule" id="PRU00339"/>
    </source>
</evidence>
<organism evidence="15 17">
    <name type="scientific">Photobacterium aphoticum</name>
    <dbReference type="NCBI Taxonomy" id="754436"/>
    <lineage>
        <taxon>Bacteria</taxon>
        <taxon>Pseudomonadati</taxon>
        <taxon>Pseudomonadota</taxon>
        <taxon>Gammaproteobacteria</taxon>
        <taxon>Vibrionales</taxon>
        <taxon>Vibrionaceae</taxon>
        <taxon>Photobacterium</taxon>
    </lineage>
</organism>
<keyword evidence="5" id="KW-0997">Cell inner membrane</keyword>
<feature type="domain" description="HemY N-terminal" evidence="14">
    <location>
        <begin position="26"/>
        <end position="131"/>
    </location>
</feature>
<feature type="repeat" description="TPR" evidence="12">
    <location>
        <begin position="327"/>
        <end position="360"/>
    </location>
</feature>
<proteinExistence type="predicted"/>